<dbReference type="InterPro" id="IPR036725">
    <property type="entry name" value="ColE3_ribonuclease_sf"/>
</dbReference>
<keyword evidence="4 12" id="KW-0378">Hydrolase</keyword>
<keyword evidence="6" id="KW-0078">Bacteriocin</keyword>
<reference evidence="14 15" key="1">
    <citation type="submission" date="2018-06" db="EMBL/GenBank/DDBJ databases">
        <authorList>
            <consortium name="Pathogen Informatics"/>
            <person name="Doyle S."/>
        </authorList>
    </citation>
    <scope>NUCLEOTIDE SEQUENCE [LARGE SCALE GENOMIC DNA]</scope>
    <source>
        <strain evidence="11 14">NCTC8849</strain>
        <strain evidence="13 16">NCTC9617</strain>
        <strain evidence="12 15">NCTC9637</strain>
    </source>
</reference>
<dbReference type="SUPFAM" id="SSF69369">
    <property type="entry name" value="Cloacin translocation domain"/>
    <property type="match status" value="1"/>
</dbReference>
<dbReference type="SUPFAM" id="SSF69985">
    <property type="entry name" value="Colicin E3 receptor domain"/>
    <property type="match status" value="1"/>
</dbReference>
<dbReference type="GO" id="GO:0031640">
    <property type="term" value="P:killing of cells of another organism"/>
    <property type="evidence" value="ECO:0007669"/>
    <property type="project" value="UniProtKB-KW"/>
</dbReference>
<proteinExistence type="predicted"/>
<feature type="region of interest" description="Disordered" evidence="7">
    <location>
        <begin position="425"/>
        <end position="512"/>
    </location>
</feature>
<evidence type="ECO:0000256" key="6">
    <source>
        <dbReference type="ARBA" id="ARBA00023048"/>
    </source>
</evidence>
<feature type="compositionally biased region" description="Gly residues" evidence="7">
    <location>
        <begin position="29"/>
        <end position="40"/>
    </location>
</feature>
<keyword evidence="2" id="KW-0540">Nuclease</keyword>
<dbReference type="GO" id="GO:0016788">
    <property type="term" value="F:hydrolase activity, acting on ester bonds"/>
    <property type="evidence" value="ECO:0007669"/>
    <property type="project" value="InterPro"/>
</dbReference>
<dbReference type="GO" id="GO:0005727">
    <property type="term" value="C:extrachromosomal circular DNA"/>
    <property type="evidence" value="ECO:0007669"/>
    <property type="project" value="InterPro"/>
</dbReference>
<evidence type="ECO:0000256" key="5">
    <source>
        <dbReference type="ARBA" id="ARBA00023022"/>
    </source>
</evidence>
<evidence type="ECO:0000256" key="4">
    <source>
        <dbReference type="ARBA" id="ARBA00022801"/>
    </source>
</evidence>
<evidence type="ECO:0000256" key="3">
    <source>
        <dbReference type="ARBA" id="ARBA00022759"/>
    </source>
</evidence>
<evidence type="ECO:0000313" key="13">
    <source>
        <dbReference type="EMBL" id="STX08037.1"/>
    </source>
</evidence>
<dbReference type="Gene3D" id="1.20.5.740">
    <property type="entry name" value="Single helix bin"/>
    <property type="match status" value="1"/>
</dbReference>
<evidence type="ECO:0000259" key="8">
    <source>
        <dbReference type="Pfam" id="PF03515"/>
    </source>
</evidence>
<evidence type="ECO:0000313" key="15">
    <source>
        <dbReference type="Proteomes" id="UP000255099"/>
    </source>
</evidence>
<dbReference type="PRINTS" id="PR01295">
    <property type="entry name" value="CLOACIN"/>
</dbReference>
<evidence type="ECO:0000256" key="1">
    <source>
        <dbReference type="ARBA" id="ARBA00022529"/>
    </source>
</evidence>
<dbReference type="GO" id="GO:0042742">
    <property type="term" value="P:defense response to bacterium"/>
    <property type="evidence" value="ECO:0007669"/>
    <property type="project" value="UniProtKB-KW"/>
</dbReference>
<dbReference type="InterPro" id="IPR009105">
    <property type="entry name" value="Colicin_E3_ribonuclease"/>
</dbReference>
<dbReference type="InterPro" id="IPR024575">
    <property type="entry name" value="Cloacin_colicin"/>
</dbReference>
<dbReference type="Proteomes" id="UP000255167">
    <property type="component" value="Unassembled WGS sequence"/>
</dbReference>
<feature type="compositionally biased region" description="Low complexity" evidence="7">
    <location>
        <begin position="81"/>
        <end position="93"/>
    </location>
</feature>
<dbReference type="EC" id="3.1.-.-" evidence="12"/>
<feature type="domain" description="Colicin receptor" evidence="10">
    <location>
        <begin position="322"/>
        <end position="457"/>
    </location>
</feature>
<keyword evidence="5" id="KW-0044">Antibiotic</keyword>
<protein>
    <submittedName>
        <fullName evidence="12">Ccl</fullName>
        <ecNumber evidence="12">3.1.-.-</ecNumber>
    </submittedName>
</protein>
<dbReference type="EMBL" id="UGNC01000008">
    <property type="protein sequence ID" value="STX08037.1"/>
    <property type="molecule type" value="Genomic_DNA"/>
</dbReference>
<dbReference type="RefSeq" id="WP_000012966.1">
    <property type="nucleotide sequence ID" value="NZ_CP040992.1"/>
</dbReference>
<feature type="domain" description="Colicin E3-like ribonuclease" evidence="9">
    <location>
        <begin position="475"/>
        <end position="558"/>
    </location>
</feature>
<dbReference type="GO" id="GO:0003723">
    <property type="term" value="F:RNA binding"/>
    <property type="evidence" value="ECO:0007669"/>
    <property type="project" value="InterPro"/>
</dbReference>
<dbReference type="Pfam" id="PF11570">
    <property type="entry name" value="E2R135"/>
    <property type="match status" value="1"/>
</dbReference>
<feature type="region of interest" description="Disordered" evidence="7">
    <location>
        <begin position="1"/>
        <end position="93"/>
    </location>
</feature>
<dbReference type="EMBL" id="UGLC01000001">
    <property type="protein sequence ID" value="STT51551.1"/>
    <property type="molecule type" value="Genomic_DNA"/>
</dbReference>
<dbReference type="InterPro" id="IPR024566">
    <property type="entry name" value="Colicin_R_dom"/>
</dbReference>
<dbReference type="SUPFAM" id="SSF63840">
    <property type="entry name" value="Ribonuclease domain of colicin E3"/>
    <property type="match status" value="1"/>
</dbReference>
<dbReference type="Pfam" id="PF03515">
    <property type="entry name" value="Cloacin"/>
    <property type="match status" value="1"/>
</dbReference>
<dbReference type="Pfam" id="PF09000">
    <property type="entry name" value="Cytotoxic"/>
    <property type="match status" value="1"/>
</dbReference>
<dbReference type="InterPro" id="IPR016128">
    <property type="entry name" value="Pyosin/cloacin_T_dom"/>
</dbReference>
<dbReference type="InterPro" id="IPR036302">
    <property type="entry name" value="Pyosin/cloacin_T_dom_sf"/>
</dbReference>
<feature type="region of interest" description="Disordered" evidence="7">
    <location>
        <begin position="533"/>
        <end position="562"/>
    </location>
</feature>
<dbReference type="Proteomes" id="UP000254799">
    <property type="component" value="Unassembled WGS sequence"/>
</dbReference>
<evidence type="ECO:0000313" key="16">
    <source>
        <dbReference type="Proteomes" id="UP000255167"/>
    </source>
</evidence>
<feature type="region of interest" description="Disordered" evidence="7">
    <location>
        <begin position="245"/>
        <end position="273"/>
    </location>
</feature>
<dbReference type="Proteomes" id="UP000255099">
    <property type="component" value="Unassembled WGS sequence"/>
</dbReference>
<keyword evidence="3" id="KW-0255">Endonuclease</keyword>
<evidence type="ECO:0000313" key="12">
    <source>
        <dbReference type="EMBL" id="STU48534.1"/>
    </source>
</evidence>
<dbReference type="AlphaFoldDB" id="A0A060VGK1"/>
<sequence>MSGGDGRGPGNSGLGHNGGQASGNVNGTSGKGGPSSGGGTDPNSGPGWGTTHTPNGDIHNYNPGEFGHGGNKPGGNGGNSGNHRGSSGGRQSSATAMAFGLPALATPGSGGLALAVSGDALSAAVADVLAALKGPFKFGLWGIAIYGVLPSEIAKDDPKMMSKIMTSLPADAVTETPASTLPLDQATVRVRQRVVDVVKDERQHIAVVAGRPMSVPVVDAKPTKRPGVFSVSIPGLPSLQVSVPKGVPTAKAPPKGIVAEKGDSRPAGFTAGGNSREAVIRFPKETGQKPVYVSVTDVLTPAQVKQRQEEEKRRQQAWDAAHPEEGLKRDYDKAKAELDAEDKNIATLNSRIASTEKALPGARAAVQEADKKVKEAEANKDDFVTYNPPHEYGSGWQDQVRYLDKDIQNQNAKLKAAQASLNAMNESLSRDKAALPGAMESRKQKEKKAKDAENKLNEEKKKPRKGAKDYGHDYHPAPKTEDIKGLGDLKKGTPKTPMQGGGGRRKRWIGDKGRKIYEWDSQHGELEGYRASDGEHLGAFDPKTGKQIKGPDPKGRNIKKYL</sequence>
<feature type="compositionally biased region" description="Gly residues" evidence="7">
    <location>
        <begin position="66"/>
        <end position="80"/>
    </location>
</feature>
<dbReference type="GO" id="GO:0043022">
    <property type="term" value="F:ribosome binding"/>
    <property type="evidence" value="ECO:0007669"/>
    <property type="project" value="InterPro"/>
</dbReference>
<dbReference type="EMBL" id="UGLB01000004">
    <property type="protein sequence ID" value="STU48534.1"/>
    <property type="molecule type" value="Genomic_DNA"/>
</dbReference>
<dbReference type="Gene3D" id="1.10.287.620">
    <property type="entry name" value="Helix Hairpins"/>
    <property type="match status" value="1"/>
</dbReference>
<feature type="domain" description="Pyosin/cloacin translocation" evidence="8">
    <location>
        <begin position="43"/>
        <end position="319"/>
    </location>
</feature>
<accession>A0A060VGK1</accession>
<feature type="compositionally biased region" description="Gly residues" evidence="7">
    <location>
        <begin position="1"/>
        <end position="21"/>
    </location>
</feature>
<gene>
    <name evidence="12" type="primary">ceaC</name>
    <name evidence="11" type="synonym">ceaC_2</name>
    <name evidence="11" type="ORF">NCTC8849_00023</name>
    <name evidence="13" type="ORF">NCTC9617_07067</name>
    <name evidence="12" type="ORF">NCTC9637_06608</name>
</gene>
<evidence type="ECO:0000256" key="7">
    <source>
        <dbReference type="SAM" id="MobiDB-lite"/>
    </source>
</evidence>
<evidence type="ECO:0000313" key="11">
    <source>
        <dbReference type="EMBL" id="STT51551.1"/>
    </source>
</evidence>
<dbReference type="Gene3D" id="3.10.380.10">
    <property type="entry name" value="Colicin E3-like ribonuclease domain"/>
    <property type="match status" value="1"/>
</dbReference>
<evidence type="ECO:0000259" key="9">
    <source>
        <dbReference type="Pfam" id="PF09000"/>
    </source>
</evidence>
<organism evidence="12 15">
    <name type="scientific">Klebsiella pneumoniae</name>
    <dbReference type="NCBI Taxonomy" id="573"/>
    <lineage>
        <taxon>Bacteria</taxon>
        <taxon>Pseudomonadati</taxon>
        <taxon>Pseudomonadota</taxon>
        <taxon>Gammaproteobacteria</taxon>
        <taxon>Enterobacterales</taxon>
        <taxon>Enterobacteriaceae</taxon>
        <taxon>Klebsiella/Raoultella group</taxon>
        <taxon>Klebsiella</taxon>
        <taxon>Klebsiella pneumoniae complex</taxon>
    </lineage>
</organism>
<name>A0A060VGK1_KLEPN</name>
<keyword evidence="1" id="KW-0929">Antimicrobial</keyword>
<feature type="compositionally biased region" description="Basic and acidic residues" evidence="7">
    <location>
        <begin position="306"/>
        <end position="328"/>
    </location>
</feature>
<evidence type="ECO:0000259" key="10">
    <source>
        <dbReference type="Pfam" id="PF11570"/>
    </source>
</evidence>
<feature type="region of interest" description="Disordered" evidence="7">
    <location>
        <begin position="304"/>
        <end position="328"/>
    </location>
</feature>
<feature type="compositionally biased region" description="Basic and acidic residues" evidence="7">
    <location>
        <begin position="440"/>
        <end position="491"/>
    </location>
</feature>
<dbReference type="GO" id="GO:0004519">
    <property type="term" value="F:endonuclease activity"/>
    <property type="evidence" value="ECO:0007669"/>
    <property type="project" value="UniProtKB-KW"/>
</dbReference>
<evidence type="ECO:0000256" key="2">
    <source>
        <dbReference type="ARBA" id="ARBA00022722"/>
    </source>
</evidence>
<evidence type="ECO:0000313" key="14">
    <source>
        <dbReference type="Proteomes" id="UP000254799"/>
    </source>
</evidence>